<keyword evidence="5" id="KW-1185">Reference proteome</keyword>
<evidence type="ECO:0000313" key="4">
    <source>
        <dbReference type="EMBL" id="RXM91720.1"/>
    </source>
</evidence>
<feature type="compositionally biased region" description="Acidic residues" evidence="2">
    <location>
        <begin position="402"/>
        <end position="429"/>
    </location>
</feature>
<feature type="domain" description="Protein phosphatase 1 regulatory subunit 15A/B C-terminal" evidence="3">
    <location>
        <begin position="469"/>
        <end position="671"/>
    </location>
</feature>
<evidence type="ECO:0000259" key="3">
    <source>
        <dbReference type="Pfam" id="PF10488"/>
    </source>
</evidence>
<dbReference type="Pfam" id="PF10488">
    <property type="entry name" value="PP1c_bdg"/>
    <property type="match status" value="1"/>
</dbReference>
<name>A0A444UU70_ACIRT</name>
<comment type="caution">
    <text evidence="4">The sequence shown here is derived from an EMBL/GenBank/DDBJ whole genome shotgun (WGS) entry which is preliminary data.</text>
</comment>
<feature type="region of interest" description="Disordered" evidence="2">
    <location>
        <begin position="329"/>
        <end position="356"/>
    </location>
</feature>
<comment type="similarity">
    <text evidence="1">Belongs to the PPP1R15 family.</text>
</comment>
<feature type="region of interest" description="Disordered" evidence="2">
    <location>
        <begin position="193"/>
        <end position="216"/>
    </location>
</feature>
<sequence>MISRPNFSLQRYLPGRPQTQSQSNSGTGWISGEFKQSLACEHMFLARLEEDWMQTEHRPHVGLLHYQNESNYGIGGGQEPFSLLSTGTSLDWFTKDGLGVMGIHGDRDMDMYSKDPVPANAHVSAARHCLNQVLVNVIPAQDAKSGSEVLTGKKGQIIERENSTWVSAGQVKRSWWGHFWGIDYNNTAGSGAQGMELSGRSGPVQQSKGQDSTGIHQQLQPSRVAAPLCVENAEYQFHKERPPVNASSQTALPETFLSAKPLLAFGRPCACAAVAATATFSTEAIVLTPDQDNGYSSWEEEHFGSKSHKMEACCSSQASSEAVRSEQQSCGQVGEPHIGVSSGTIGPEGEMEQRDTGDATLACDDSNVEAQIEVASQSLPILASPQCQNKTIAFIMGAPCSEESESESELDQDWDSDDDDDDDDDDDGFNSEGSSDFSESEEDDTDEEEGGTEEAEKERLWNLFSQSRDPYNPQNFTAAIQTVKPRAPFEEDAMTTEEEVTEAECSSGSQSPWNCEDDHSSCDEAESLKLWNSFSCRGDPYNPLNFMVPISTKQGGERCSAPLSSKQKAGRRAPSPSMQMEEAEERLDSGFSETCHTEQAQKTSKRCGKQKKVMFVDEVEEFYASCDEDRRGPWEELARDRCRFLRRVQETEDTVGCCLAPAHRQKVFERLYEKC</sequence>
<feature type="compositionally biased region" description="Polar residues" evidence="2">
    <location>
        <begin position="463"/>
        <end position="480"/>
    </location>
</feature>
<evidence type="ECO:0000256" key="2">
    <source>
        <dbReference type="SAM" id="MobiDB-lite"/>
    </source>
</evidence>
<dbReference type="GO" id="GO:0034976">
    <property type="term" value="P:response to endoplasmic reticulum stress"/>
    <property type="evidence" value="ECO:0007669"/>
    <property type="project" value="TreeGrafter"/>
</dbReference>
<reference evidence="4 5" key="1">
    <citation type="submission" date="2019-01" db="EMBL/GenBank/DDBJ databases">
        <title>Draft Genome and Complete Hox-Cluster Characterization of the Sterlet Sturgeon (Acipenser ruthenus).</title>
        <authorList>
            <person name="Wei Q."/>
        </authorList>
    </citation>
    <scope>NUCLEOTIDE SEQUENCE [LARGE SCALE GENOMIC DNA]</scope>
    <source>
        <strain evidence="4">WHYD16114868_AA</strain>
        <tissue evidence="4">Blood</tissue>
    </source>
</reference>
<dbReference type="EMBL" id="SCEB01007941">
    <property type="protein sequence ID" value="RXM91720.1"/>
    <property type="molecule type" value="Genomic_DNA"/>
</dbReference>
<feature type="compositionally biased region" description="Polar residues" evidence="2">
    <location>
        <begin position="17"/>
        <end position="28"/>
    </location>
</feature>
<feature type="region of interest" description="Disordered" evidence="2">
    <location>
        <begin position="400"/>
        <end position="519"/>
    </location>
</feature>
<dbReference type="PANTHER" id="PTHR16489:SF11">
    <property type="entry name" value="PROTEIN PHOSPHATASE 1 REGULATORY SUBUNIT 15B"/>
    <property type="match status" value="1"/>
</dbReference>
<evidence type="ECO:0000313" key="5">
    <source>
        <dbReference type="Proteomes" id="UP000289886"/>
    </source>
</evidence>
<dbReference type="GO" id="GO:0005783">
    <property type="term" value="C:endoplasmic reticulum"/>
    <property type="evidence" value="ECO:0007669"/>
    <property type="project" value="TreeGrafter"/>
</dbReference>
<dbReference type="Proteomes" id="UP000289886">
    <property type="component" value="Unassembled WGS sequence"/>
</dbReference>
<dbReference type="InterPro" id="IPR051254">
    <property type="entry name" value="PPP1R15"/>
</dbReference>
<feature type="compositionally biased region" description="Acidic residues" evidence="2">
    <location>
        <begin position="490"/>
        <end position="502"/>
    </location>
</feature>
<dbReference type="GO" id="GO:0051246">
    <property type="term" value="P:regulation of protein metabolic process"/>
    <property type="evidence" value="ECO:0007669"/>
    <property type="project" value="UniProtKB-ARBA"/>
</dbReference>
<feature type="region of interest" description="Disordered" evidence="2">
    <location>
        <begin position="1"/>
        <end position="28"/>
    </location>
</feature>
<dbReference type="PANTHER" id="PTHR16489">
    <property type="entry name" value="GH11727P"/>
    <property type="match status" value="1"/>
</dbReference>
<feature type="compositionally biased region" description="Polar residues" evidence="2">
    <location>
        <begin position="203"/>
        <end position="216"/>
    </location>
</feature>
<dbReference type="InterPro" id="IPR019523">
    <property type="entry name" value="Prot_Pase1_reg-su15A/B_C"/>
</dbReference>
<accession>A0A444UU70</accession>
<dbReference type="AlphaFoldDB" id="A0A444UU70"/>
<evidence type="ECO:0000256" key="1">
    <source>
        <dbReference type="ARBA" id="ARBA00010161"/>
    </source>
</evidence>
<protein>
    <submittedName>
        <fullName evidence="4">Protein phosphatase 1 regulatory subunit 15B</fullName>
    </submittedName>
</protein>
<feature type="compositionally biased region" description="Acidic residues" evidence="2">
    <location>
        <begin position="438"/>
        <end position="453"/>
    </location>
</feature>
<gene>
    <name evidence="4" type="ORF">EOD39_20887</name>
</gene>
<proteinExistence type="inferred from homology"/>
<organism evidence="4 5">
    <name type="scientific">Acipenser ruthenus</name>
    <name type="common">Sterlet sturgeon</name>
    <dbReference type="NCBI Taxonomy" id="7906"/>
    <lineage>
        <taxon>Eukaryota</taxon>
        <taxon>Metazoa</taxon>
        <taxon>Chordata</taxon>
        <taxon>Craniata</taxon>
        <taxon>Vertebrata</taxon>
        <taxon>Euteleostomi</taxon>
        <taxon>Actinopterygii</taxon>
        <taxon>Chondrostei</taxon>
        <taxon>Acipenseriformes</taxon>
        <taxon>Acipenseridae</taxon>
        <taxon>Acipenser</taxon>
    </lineage>
</organism>
<dbReference type="GO" id="GO:0000164">
    <property type="term" value="C:protein phosphatase type 1 complex"/>
    <property type="evidence" value="ECO:0007669"/>
    <property type="project" value="TreeGrafter"/>
</dbReference>
<feature type="region of interest" description="Disordered" evidence="2">
    <location>
        <begin position="557"/>
        <end position="583"/>
    </location>
</feature>
<dbReference type="GO" id="GO:0019888">
    <property type="term" value="F:protein phosphatase regulator activity"/>
    <property type="evidence" value="ECO:0007669"/>
    <property type="project" value="TreeGrafter"/>
</dbReference>